<keyword evidence="2" id="KW-0812">Transmembrane</keyword>
<dbReference type="Pfam" id="PF01476">
    <property type="entry name" value="LysM"/>
    <property type="match status" value="1"/>
</dbReference>
<feature type="compositionally biased region" description="Low complexity" evidence="1">
    <location>
        <begin position="19"/>
        <end position="36"/>
    </location>
</feature>
<dbReference type="EMBL" id="CAEZYR010000024">
    <property type="protein sequence ID" value="CAB4736906.1"/>
    <property type="molecule type" value="Genomic_DNA"/>
</dbReference>
<keyword evidence="2" id="KW-0472">Membrane</keyword>
<evidence type="ECO:0000259" key="3">
    <source>
        <dbReference type="PROSITE" id="PS51782"/>
    </source>
</evidence>
<keyword evidence="2" id="KW-1133">Transmembrane helix</keyword>
<evidence type="ECO:0000313" key="5">
    <source>
        <dbReference type="EMBL" id="CAB4816518.1"/>
    </source>
</evidence>
<evidence type="ECO:0000256" key="2">
    <source>
        <dbReference type="SAM" id="Phobius"/>
    </source>
</evidence>
<protein>
    <submittedName>
        <fullName evidence="5">Unannotated protein</fullName>
    </submittedName>
</protein>
<dbReference type="PROSITE" id="PS51782">
    <property type="entry name" value="LYSM"/>
    <property type="match status" value="1"/>
</dbReference>
<organism evidence="5">
    <name type="scientific">freshwater metagenome</name>
    <dbReference type="NCBI Taxonomy" id="449393"/>
    <lineage>
        <taxon>unclassified sequences</taxon>
        <taxon>metagenomes</taxon>
        <taxon>ecological metagenomes</taxon>
    </lineage>
</organism>
<accession>A0A6J6ZBH6</accession>
<evidence type="ECO:0000256" key="1">
    <source>
        <dbReference type="SAM" id="MobiDB-lite"/>
    </source>
</evidence>
<dbReference type="InterPro" id="IPR036779">
    <property type="entry name" value="LysM_dom_sf"/>
</dbReference>
<proteinExistence type="predicted"/>
<dbReference type="InterPro" id="IPR018392">
    <property type="entry name" value="LysM"/>
</dbReference>
<reference evidence="5" key="1">
    <citation type="submission" date="2020-05" db="EMBL/GenBank/DDBJ databases">
        <authorList>
            <person name="Chiriac C."/>
            <person name="Salcher M."/>
            <person name="Ghai R."/>
            <person name="Kavagutti S V."/>
        </authorList>
    </citation>
    <scope>NUCLEOTIDE SEQUENCE</scope>
</reference>
<feature type="transmembrane region" description="Helical" evidence="2">
    <location>
        <begin position="48"/>
        <end position="69"/>
    </location>
</feature>
<dbReference type="EMBL" id="CAFABA010000009">
    <property type="protein sequence ID" value="CAB4816518.1"/>
    <property type="molecule type" value="Genomic_DNA"/>
</dbReference>
<gene>
    <name evidence="4" type="ORF">UFOPK2754_00888</name>
    <name evidence="5" type="ORF">UFOPK3139_00394</name>
</gene>
<dbReference type="CDD" id="cd00118">
    <property type="entry name" value="LysM"/>
    <property type="match status" value="1"/>
</dbReference>
<sequence>MHTITAPTSRSTPRPPVRANPRPVARSAARPAPHAVLEPTPSVGRRRVVGVACAAVVALTAIAIGFGVGHASAESDGVPAPRAVYVVQPGDTLWAIAGKVAPGVNPARAVDALRSAAGGSALTPGQRIALPDSLS</sequence>
<dbReference type="AlphaFoldDB" id="A0A6J6ZBH6"/>
<dbReference type="Gene3D" id="3.10.350.10">
    <property type="entry name" value="LysM domain"/>
    <property type="match status" value="1"/>
</dbReference>
<evidence type="ECO:0000313" key="4">
    <source>
        <dbReference type="EMBL" id="CAB4736906.1"/>
    </source>
</evidence>
<dbReference type="SMART" id="SM00257">
    <property type="entry name" value="LysM"/>
    <property type="match status" value="1"/>
</dbReference>
<dbReference type="SUPFAM" id="SSF54106">
    <property type="entry name" value="LysM domain"/>
    <property type="match status" value="1"/>
</dbReference>
<name>A0A6J6ZBH6_9ZZZZ</name>
<feature type="domain" description="LysM" evidence="3">
    <location>
        <begin position="83"/>
        <end position="130"/>
    </location>
</feature>
<feature type="region of interest" description="Disordered" evidence="1">
    <location>
        <begin position="1"/>
        <end position="41"/>
    </location>
</feature>